<evidence type="ECO:0000256" key="1">
    <source>
        <dbReference type="SAM" id="MobiDB-lite"/>
    </source>
</evidence>
<feature type="region of interest" description="Disordered" evidence="1">
    <location>
        <begin position="41"/>
        <end position="60"/>
    </location>
</feature>
<gene>
    <name evidence="2" type="ORF">CR513_26126</name>
</gene>
<protein>
    <recommendedName>
        <fullName evidence="4">Mitochondrial protein</fullName>
    </recommendedName>
</protein>
<feature type="compositionally biased region" description="Polar residues" evidence="1">
    <location>
        <begin position="43"/>
        <end position="60"/>
    </location>
</feature>
<evidence type="ECO:0008006" key="4">
    <source>
        <dbReference type="Google" id="ProtNLM"/>
    </source>
</evidence>
<dbReference type="AlphaFoldDB" id="A0A371GMR4"/>
<dbReference type="Proteomes" id="UP000257109">
    <property type="component" value="Unassembled WGS sequence"/>
</dbReference>
<dbReference type="PANTHER" id="PTHR37984">
    <property type="entry name" value="PROTEIN CBG26694"/>
    <property type="match status" value="1"/>
</dbReference>
<dbReference type="InterPro" id="IPR050951">
    <property type="entry name" value="Retrovirus_Pol_polyprotein"/>
</dbReference>
<dbReference type="InterPro" id="IPR043128">
    <property type="entry name" value="Rev_trsase/Diguanyl_cyclase"/>
</dbReference>
<keyword evidence="3" id="KW-1185">Reference proteome</keyword>
<dbReference type="EMBL" id="QJKJ01005022">
    <property type="protein sequence ID" value="RDX91838.1"/>
    <property type="molecule type" value="Genomic_DNA"/>
</dbReference>
<dbReference type="Gene3D" id="3.30.70.270">
    <property type="match status" value="1"/>
</dbReference>
<feature type="non-terminal residue" evidence="2">
    <location>
        <position position="1"/>
    </location>
</feature>
<organism evidence="2 3">
    <name type="scientific">Mucuna pruriens</name>
    <name type="common">Velvet bean</name>
    <name type="synonym">Dolichos pruriens</name>
    <dbReference type="NCBI Taxonomy" id="157652"/>
    <lineage>
        <taxon>Eukaryota</taxon>
        <taxon>Viridiplantae</taxon>
        <taxon>Streptophyta</taxon>
        <taxon>Embryophyta</taxon>
        <taxon>Tracheophyta</taxon>
        <taxon>Spermatophyta</taxon>
        <taxon>Magnoliopsida</taxon>
        <taxon>eudicotyledons</taxon>
        <taxon>Gunneridae</taxon>
        <taxon>Pentapetalae</taxon>
        <taxon>rosids</taxon>
        <taxon>fabids</taxon>
        <taxon>Fabales</taxon>
        <taxon>Fabaceae</taxon>
        <taxon>Papilionoideae</taxon>
        <taxon>50 kb inversion clade</taxon>
        <taxon>NPAAA clade</taxon>
        <taxon>indigoferoid/millettioid clade</taxon>
        <taxon>Phaseoleae</taxon>
        <taxon>Mucuna</taxon>
    </lineage>
</organism>
<accession>A0A371GMR4</accession>
<proteinExistence type="predicted"/>
<comment type="caution">
    <text evidence="2">The sequence shown here is derived from an EMBL/GenBank/DDBJ whole genome shotgun (WGS) entry which is preliminary data.</text>
</comment>
<evidence type="ECO:0000313" key="2">
    <source>
        <dbReference type="EMBL" id="RDX91838.1"/>
    </source>
</evidence>
<evidence type="ECO:0000313" key="3">
    <source>
        <dbReference type="Proteomes" id="UP000257109"/>
    </source>
</evidence>
<dbReference type="OrthoDB" id="1303608at2759"/>
<dbReference type="SUPFAM" id="SSF56672">
    <property type="entry name" value="DNA/RNA polymerases"/>
    <property type="match status" value="1"/>
</dbReference>
<name>A0A371GMR4_MUCPR</name>
<reference evidence="2" key="1">
    <citation type="submission" date="2018-05" db="EMBL/GenBank/DDBJ databases">
        <title>Draft genome of Mucuna pruriens seed.</title>
        <authorList>
            <person name="Nnadi N.E."/>
            <person name="Vos R."/>
            <person name="Hasami M.H."/>
            <person name="Devisetty U.K."/>
            <person name="Aguiy J.C."/>
        </authorList>
    </citation>
    <scope>NUCLEOTIDE SEQUENCE [LARGE SCALE GENOMIC DNA]</scope>
    <source>
        <strain evidence="2">JCA_2017</strain>
    </source>
</reference>
<sequence length="185" mass="21251">MDLKCLWDIVHDGESTPHCSSLPYNSFHFARQIWMISAKESHPGQTDSFPDRPTLQSNSPIRSGSMHYPCKAAQLTCQHNFEPAQLPCHSREACSASFTMSETKLVQLYFAKAEKLLGFIVNEREIELDLNKVKAFQNIPPPRTETEVRSFLGRVNYIARFISQLMATCNPIFKLLQKNQKMEWN</sequence>
<dbReference type="InterPro" id="IPR043502">
    <property type="entry name" value="DNA/RNA_pol_sf"/>
</dbReference>
<dbReference type="PANTHER" id="PTHR37984:SF5">
    <property type="entry name" value="PROTEIN NYNRIN-LIKE"/>
    <property type="match status" value="1"/>
</dbReference>